<comment type="caution">
    <text evidence="4">The sequence shown here is derived from an EMBL/GenBank/DDBJ whole genome shotgun (WGS) entry which is preliminary data.</text>
</comment>
<feature type="domain" description="ShKT" evidence="3">
    <location>
        <begin position="374"/>
        <end position="408"/>
    </location>
</feature>
<dbReference type="InterPro" id="IPR003582">
    <property type="entry name" value="ShKT_dom"/>
</dbReference>
<dbReference type="AlphaFoldDB" id="A0AA36CRJ7"/>
<dbReference type="InterPro" id="IPR002227">
    <property type="entry name" value="Tyrosinase_Cu-bd"/>
</dbReference>
<feature type="domain" description="ShKT" evidence="3">
    <location>
        <begin position="330"/>
        <end position="364"/>
    </location>
</feature>
<dbReference type="Pfam" id="PF01549">
    <property type="entry name" value="ShK"/>
    <property type="match status" value="4"/>
</dbReference>
<dbReference type="GO" id="GO:0016491">
    <property type="term" value="F:oxidoreductase activity"/>
    <property type="evidence" value="ECO:0007669"/>
    <property type="project" value="InterPro"/>
</dbReference>
<dbReference type="GO" id="GO:0046872">
    <property type="term" value="F:metal ion binding"/>
    <property type="evidence" value="ECO:0007669"/>
    <property type="project" value="UniProtKB-KW"/>
</dbReference>
<evidence type="ECO:0000259" key="3">
    <source>
        <dbReference type="PROSITE" id="PS51670"/>
    </source>
</evidence>
<dbReference type="EMBL" id="CATQJA010002626">
    <property type="protein sequence ID" value="CAJ0574009.1"/>
    <property type="molecule type" value="Genomic_DNA"/>
</dbReference>
<evidence type="ECO:0000313" key="4">
    <source>
        <dbReference type="EMBL" id="CAJ0574009.1"/>
    </source>
</evidence>
<dbReference type="Gene3D" id="1.10.1280.10">
    <property type="entry name" value="Di-copper center containing domain from catechol oxidase"/>
    <property type="match status" value="1"/>
</dbReference>
<evidence type="ECO:0000256" key="1">
    <source>
        <dbReference type="ARBA" id="ARBA00022723"/>
    </source>
</evidence>
<protein>
    <recommendedName>
        <fullName evidence="3">ShKT domain-containing protein</fullName>
    </recommendedName>
</protein>
<dbReference type="SMART" id="SM00254">
    <property type="entry name" value="ShKT"/>
    <property type="match status" value="4"/>
</dbReference>
<dbReference type="Proteomes" id="UP001177023">
    <property type="component" value="Unassembled WGS sequence"/>
</dbReference>
<comment type="caution">
    <text evidence="2">Lacks conserved residue(s) required for the propagation of feature annotation.</text>
</comment>
<proteinExistence type="predicted"/>
<name>A0AA36CRJ7_9BILA</name>
<keyword evidence="1" id="KW-0479">Metal-binding</keyword>
<accession>A0AA36CRJ7</accession>
<dbReference type="PRINTS" id="PR00092">
    <property type="entry name" value="TYROSINASE"/>
</dbReference>
<sequence length="605" mass="67491">MTDAERQRFHGAILQLKRSGKYDQIARQHASMGQSGGAHSGPAFLAWHREFIKRYEFELRRIDPDIYIPYWDSTLESRLPRPQDSCLFSSELMGTGSGSVTSGPFANWRTIEDADINSVMNQRTIDQVLCFTAGQAGCPIRTDFNCLEYTHGNVHLWVGGEMFDQMTSANDPLFYLHHSFVDYIWEAWRQSRQTRAQREQDFPADNQLCSSPQHFGAGRMAPFNPYRNVDGLSNKYTDELYSYAPRPTCSPANPSCGSRFLFCDFSHGAARCVSKVRVGGSCQGFVRGEDSCYNGVCQGSVCRPGAVRPITVAPSVTVRPPVNAPRAADCWNENQCCQTWAAQGECTRNRGYMQDFCKASCNICTPNPPIRDDCSDRHPSCGSWAATGECTKNPDWMTENCRRSCNRCTRTRAQTCSRASQSQATPAPRKQQCENSPGCFNEFACCPLWAIQGQCRTNSQFMTCQCRVSCGMCFPSDYPYGACVDYHRDCPAWARLGECRKNPWMEENCRASCKTCFAQWELRSMCGSTSNAGGEAKLRLHEAWLVLSHGPEAEHVNLGGNRQAFGGDWDGAGFDDGWGVGGAGWGWGGWGRRRRDVGNTTSPEN</sequence>
<dbReference type="InterPro" id="IPR008922">
    <property type="entry name" value="Di-copper_centre_dom_sf"/>
</dbReference>
<dbReference type="Pfam" id="PF00264">
    <property type="entry name" value="Tyrosinase"/>
    <property type="match status" value="2"/>
</dbReference>
<keyword evidence="2" id="KW-1015">Disulfide bond</keyword>
<organism evidence="4 5">
    <name type="scientific">Mesorhabditis spiculigera</name>
    <dbReference type="NCBI Taxonomy" id="96644"/>
    <lineage>
        <taxon>Eukaryota</taxon>
        <taxon>Metazoa</taxon>
        <taxon>Ecdysozoa</taxon>
        <taxon>Nematoda</taxon>
        <taxon>Chromadorea</taxon>
        <taxon>Rhabditida</taxon>
        <taxon>Rhabditina</taxon>
        <taxon>Rhabditomorpha</taxon>
        <taxon>Rhabditoidea</taxon>
        <taxon>Rhabditidae</taxon>
        <taxon>Mesorhabditinae</taxon>
        <taxon>Mesorhabditis</taxon>
    </lineage>
</organism>
<feature type="domain" description="ShKT" evidence="3">
    <location>
        <begin position="483"/>
        <end position="516"/>
    </location>
</feature>
<evidence type="ECO:0000256" key="2">
    <source>
        <dbReference type="PROSITE-ProRule" id="PRU01005"/>
    </source>
</evidence>
<reference evidence="4" key="1">
    <citation type="submission" date="2023-06" db="EMBL/GenBank/DDBJ databases">
        <authorList>
            <person name="Delattre M."/>
        </authorList>
    </citation>
    <scope>NUCLEOTIDE SEQUENCE</scope>
    <source>
        <strain evidence="4">AF72</strain>
    </source>
</reference>
<dbReference type="PANTHER" id="PTHR11474:SF21">
    <property type="entry name" value="SHKT DOMAIN-CONTAINING PROTEIN"/>
    <property type="match status" value="1"/>
</dbReference>
<feature type="disulfide bond" evidence="2">
    <location>
        <begin position="330"/>
        <end position="364"/>
    </location>
</feature>
<dbReference type="SUPFAM" id="SSF48056">
    <property type="entry name" value="Di-copper centre-containing domain"/>
    <property type="match status" value="1"/>
</dbReference>
<dbReference type="PROSITE" id="PS51670">
    <property type="entry name" value="SHKT"/>
    <property type="match status" value="4"/>
</dbReference>
<evidence type="ECO:0000313" key="5">
    <source>
        <dbReference type="Proteomes" id="UP001177023"/>
    </source>
</evidence>
<gene>
    <name evidence="4" type="ORF">MSPICULIGERA_LOCUS12353</name>
</gene>
<keyword evidence="5" id="KW-1185">Reference proteome</keyword>
<feature type="domain" description="ShKT" evidence="3">
    <location>
        <begin position="433"/>
        <end position="473"/>
    </location>
</feature>
<dbReference type="PROSITE" id="PS00498">
    <property type="entry name" value="TYROSINASE_2"/>
    <property type="match status" value="1"/>
</dbReference>
<dbReference type="PANTHER" id="PTHR11474">
    <property type="entry name" value="TYROSINASE FAMILY MEMBER"/>
    <property type="match status" value="1"/>
</dbReference>
<feature type="disulfide bond" evidence="2">
    <location>
        <begin position="374"/>
        <end position="408"/>
    </location>
</feature>
<dbReference type="InterPro" id="IPR050316">
    <property type="entry name" value="Tyrosinase/Hemocyanin"/>
</dbReference>
<feature type="non-terminal residue" evidence="4">
    <location>
        <position position="1"/>
    </location>
</feature>